<comment type="caution">
    <text evidence="1">The sequence shown here is derived from an EMBL/GenBank/DDBJ whole genome shotgun (WGS) entry which is preliminary data.</text>
</comment>
<organism evidence="1 4">
    <name type="scientific">Nonlabens ulvanivorans</name>
    <name type="common">Persicivirga ulvanivorans</name>
    <dbReference type="NCBI Taxonomy" id="906888"/>
    <lineage>
        <taxon>Bacteria</taxon>
        <taxon>Pseudomonadati</taxon>
        <taxon>Bacteroidota</taxon>
        <taxon>Flavobacteriia</taxon>
        <taxon>Flavobacteriales</taxon>
        <taxon>Flavobacteriaceae</taxon>
        <taxon>Nonlabens</taxon>
    </lineage>
</organism>
<evidence type="ECO:0000313" key="4">
    <source>
        <dbReference type="Proteomes" id="UP000028980"/>
    </source>
</evidence>
<dbReference type="EMBL" id="BBLG01000006">
    <property type="protein sequence ID" value="GAK77083.1"/>
    <property type="molecule type" value="Genomic_DNA"/>
</dbReference>
<protein>
    <submittedName>
        <fullName evidence="1">Uncharacterized protein</fullName>
    </submittedName>
</protein>
<dbReference type="Proteomes" id="UP000029226">
    <property type="component" value="Unassembled WGS sequence"/>
</dbReference>
<sequence>MQPVINPLAMAIPYLEPLATDCVRTKILSGPGDNARIKVAIEKDIRVSNK</sequence>
<reference evidence="4 5" key="1">
    <citation type="journal article" date="2014" name="Genome Announc.">
        <title>Draft Genome Sequences of Marine Flavobacterium Nonlabens Strains NR17, NR24, NR27, NR32, NR33, and Ara13.</title>
        <authorList>
            <person name="Nakanishi M."/>
            <person name="Meirelles P."/>
            <person name="Suzuki R."/>
            <person name="Takatani N."/>
            <person name="Mino S."/>
            <person name="Suda W."/>
            <person name="Oshima K."/>
            <person name="Hattori M."/>
            <person name="Ohkuma M."/>
            <person name="Hosokawa M."/>
            <person name="Miyashita K."/>
            <person name="Thompson F.L."/>
            <person name="Niwa A."/>
            <person name="Sawabe T."/>
            <person name="Sawabe T."/>
        </authorList>
    </citation>
    <scope>NUCLEOTIDE SEQUENCE [LARGE SCALE GENOMIC DNA]</scope>
    <source>
        <strain evidence="3">JCM 19275</strain>
        <strain evidence="1">JCM 19296</strain>
        <strain evidence="2">JCM 19314</strain>
        <strain evidence="6">JCM19275</strain>
        <strain evidence="4">JCM19296</strain>
        <strain evidence="5">JCM19314</strain>
    </source>
</reference>
<accession>A0A081DDT7</accession>
<dbReference type="EMBL" id="BBNT01000003">
    <property type="protein sequence ID" value="GAL74850.1"/>
    <property type="molecule type" value="Genomic_DNA"/>
</dbReference>
<evidence type="ECO:0000313" key="6">
    <source>
        <dbReference type="Proteomes" id="UP000029647"/>
    </source>
</evidence>
<dbReference type="EMBL" id="BBMM01000007">
    <property type="protein sequence ID" value="GAL00961.1"/>
    <property type="molecule type" value="Genomic_DNA"/>
</dbReference>
<dbReference type="AlphaFoldDB" id="A0A081DDT7"/>
<gene>
    <name evidence="3" type="ORF">JCM19275_889</name>
    <name evidence="1" type="ORF">JCM19296_2687</name>
    <name evidence="2" type="ORF">JCM19314_187</name>
</gene>
<dbReference type="Proteomes" id="UP000028980">
    <property type="component" value="Unassembled WGS sequence"/>
</dbReference>
<evidence type="ECO:0000313" key="1">
    <source>
        <dbReference type="EMBL" id="GAK77083.1"/>
    </source>
</evidence>
<evidence type="ECO:0000313" key="2">
    <source>
        <dbReference type="EMBL" id="GAL00961.1"/>
    </source>
</evidence>
<evidence type="ECO:0000313" key="3">
    <source>
        <dbReference type="EMBL" id="GAL74850.1"/>
    </source>
</evidence>
<proteinExistence type="predicted"/>
<evidence type="ECO:0000313" key="5">
    <source>
        <dbReference type="Proteomes" id="UP000029226"/>
    </source>
</evidence>
<dbReference type="Proteomes" id="UP000029647">
    <property type="component" value="Unassembled WGS sequence"/>
</dbReference>
<name>A0A081DDT7_NONUL</name>